<dbReference type="InterPro" id="IPR029063">
    <property type="entry name" value="SAM-dependent_MTases_sf"/>
</dbReference>
<dbReference type="STRING" id="662367.SAMN05216167_104124"/>
<proteinExistence type="predicted"/>
<dbReference type="InterPro" id="IPR050723">
    <property type="entry name" value="CFA/CMAS"/>
</dbReference>
<dbReference type="GO" id="GO:0008168">
    <property type="term" value="F:methyltransferase activity"/>
    <property type="evidence" value="ECO:0007669"/>
    <property type="project" value="UniProtKB-KW"/>
</dbReference>
<dbReference type="Gene3D" id="3.40.50.150">
    <property type="entry name" value="Vaccinia Virus protein VP39"/>
    <property type="match status" value="1"/>
</dbReference>
<keyword evidence="2" id="KW-0489">Methyltransferase</keyword>
<dbReference type="InterPro" id="IPR041698">
    <property type="entry name" value="Methyltransf_25"/>
</dbReference>
<dbReference type="SUPFAM" id="SSF53335">
    <property type="entry name" value="S-adenosyl-L-methionine-dependent methyltransferases"/>
    <property type="match status" value="1"/>
</dbReference>
<dbReference type="PANTHER" id="PTHR43667:SF2">
    <property type="entry name" value="FATTY ACID C-METHYL TRANSFERASE"/>
    <property type="match status" value="1"/>
</dbReference>
<dbReference type="Gene3D" id="2.20.25.110">
    <property type="entry name" value="S-adenosyl-L-methionine-dependent methyltransferases"/>
    <property type="match status" value="1"/>
</dbReference>
<sequence length="254" mass="28727">MTIDINNEWYVDFFSGLNCEMWEKATTTEWTQQEVDFLIDTLTIKPGDHILDVPCGFGRHTLELAKRGFTMTGIDISADYIQKLNEQVEAEHLPVQVILGDILTTKLERFFDGAYCLGNSFGYVDYAGITAFVKNVSDALTPGARFVINSGMVAESILPNFPKTGHYVLGDLIMDIRNAYVVGESYMATELTYTKGGRSETHSFKHHVYTLSEIKRLLARYGLRTIAVYNSTEKLDYQLGDQQMYLVAEKQAIR</sequence>
<dbReference type="OrthoDB" id="9811589at2"/>
<feature type="domain" description="Methyltransferase" evidence="1">
    <location>
        <begin position="50"/>
        <end position="143"/>
    </location>
</feature>
<name>A0A1I1QU30_9BACT</name>
<gene>
    <name evidence="2" type="ORF">SAMN05216167_104124</name>
</gene>
<reference evidence="2 3" key="1">
    <citation type="submission" date="2016-10" db="EMBL/GenBank/DDBJ databases">
        <authorList>
            <person name="de Groot N.N."/>
        </authorList>
    </citation>
    <scope>NUCLEOTIDE SEQUENCE [LARGE SCALE GENOMIC DNA]</scope>
    <source>
        <strain evidence="2 3">DSM 26130</strain>
    </source>
</reference>
<organism evidence="2 3">
    <name type="scientific">Spirosoma endophyticum</name>
    <dbReference type="NCBI Taxonomy" id="662367"/>
    <lineage>
        <taxon>Bacteria</taxon>
        <taxon>Pseudomonadati</taxon>
        <taxon>Bacteroidota</taxon>
        <taxon>Cytophagia</taxon>
        <taxon>Cytophagales</taxon>
        <taxon>Cytophagaceae</taxon>
        <taxon>Spirosoma</taxon>
    </lineage>
</organism>
<dbReference type="AlphaFoldDB" id="A0A1I1QU30"/>
<dbReference type="Proteomes" id="UP000198598">
    <property type="component" value="Unassembled WGS sequence"/>
</dbReference>
<dbReference type="PANTHER" id="PTHR43667">
    <property type="entry name" value="CYCLOPROPANE-FATTY-ACYL-PHOSPHOLIPID SYNTHASE"/>
    <property type="match status" value="1"/>
</dbReference>
<dbReference type="RefSeq" id="WP_093826525.1">
    <property type="nucleotide sequence ID" value="NZ_FOLQ01000004.1"/>
</dbReference>
<protein>
    <submittedName>
        <fullName evidence="2">Methyltransferase domain-containing protein</fullName>
    </submittedName>
</protein>
<evidence type="ECO:0000313" key="2">
    <source>
        <dbReference type="EMBL" id="SFD25644.1"/>
    </source>
</evidence>
<dbReference type="GO" id="GO:0032259">
    <property type="term" value="P:methylation"/>
    <property type="evidence" value="ECO:0007669"/>
    <property type="project" value="UniProtKB-KW"/>
</dbReference>
<dbReference type="EMBL" id="FOLQ01000004">
    <property type="protein sequence ID" value="SFD25644.1"/>
    <property type="molecule type" value="Genomic_DNA"/>
</dbReference>
<dbReference type="Pfam" id="PF13649">
    <property type="entry name" value="Methyltransf_25"/>
    <property type="match status" value="1"/>
</dbReference>
<keyword evidence="2" id="KW-0808">Transferase</keyword>
<accession>A0A1I1QU30</accession>
<evidence type="ECO:0000313" key="3">
    <source>
        <dbReference type="Proteomes" id="UP000198598"/>
    </source>
</evidence>
<keyword evidence="3" id="KW-1185">Reference proteome</keyword>
<dbReference type="CDD" id="cd02440">
    <property type="entry name" value="AdoMet_MTases"/>
    <property type="match status" value="1"/>
</dbReference>
<evidence type="ECO:0000259" key="1">
    <source>
        <dbReference type="Pfam" id="PF13649"/>
    </source>
</evidence>